<dbReference type="RefSeq" id="WP_105960254.1">
    <property type="nucleotide sequence ID" value="NZ_PVNS01000016.1"/>
</dbReference>
<evidence type="ECO:0000313" key="3">
    <source>
        <dbReference type="EMBL" id="PRO64466.1"/>
    </source>
</evidence>
<dbReference type="PANTHER" id="PTHR30461">
    <property type="entry name" value="DNA-INVERTASE FROM LAMBDOID PROPHAGE"/>
    <property type="match status" value="1"/>
</dbReference>
<comment type="similarity">
    <text evidence="1">Belongs to the site-specific recombinase resolvase family.</text>
</comment>
<accession>A0A2P6MDX9</accession>
<dbReference type="Pfam" id="PF00239">
    <property type="entry name" value="Resolvase"/>
    <property type="match status" value="1"/>
</dbReference>
<protein>
    <submittedName>
        <fullName evidence="3">Resolvase</fullName>
    </submittedName>
</protein>
<gene>
    <name evidence="3" type="ORF">C6I21_14820</name>
</gene>
<proteinExistence type="inferred from homology"/>
<dbReference type="CDD" id="cd00338">
    <property type="entry name" value="Ser_Recombinase"/>
    <property type="match status" value="1"/>
</dbReference>
<dbReference type="OrthoDB" id="2731197at2"/>
<dbReference type="PANTHER" id="PTHR30461:SF26">
    <property type="entry name" value="RESOLVASE HOMOLOG YNEB"/>
    <property type="match status" value="1"/>
</dbReference>
<reference evidence="3 4" key="1">
    <citation type="submission" date="2018-03" db="EMBL/GenBank/DDBJ databases">
        <title>Bacillus urumqiensis sp. nov., a moderately haloalkaliphilic bacterium isolated from a salt lake.</title>
        <authorList>
            <person name="Zhao B."/>
            <person name="Liao Z."/>
        </authorList>
    </citation>
    <scope>NUCLEOTIDE SEQUENCE [LARGE SCALE GENOMIC DNA]</scope>
    <source>
        <strain evidence="3 4">BZ-SZ-XJ18</strain>
    </source>
</reference>
<dbReference type="InterPro" id="IPR006119">
    <property type="entry name" value="Resolv_N"/>
</dbReference>
<dbReference type="EMBL" id="PVNS01000016">
    <property type="protein sequence ID" value="PRO64466.1"/>
    <property type="molecule type" value="Genomic_DNA"/>
</dbReference>
<dbReference type="Gene3D" id="3.40.50.1390">
    <property type="entry name" value="Resolvase, N-terminal catalytic domain"/>
    <property type="match status" value="1"/>
</dbReference>
<dbReference type="AlphaFoldDB" id="A0A2P6MDX9"/>
<evidence type="ECO:0000259" key="2">
    <source>
        <dbReference type="PROSITE" id="PS51736"/>
    </source>
</evidence>
<dbReference type="PROSITE" id="PS51736">
    <property type="entry name" value="RECOMBINASES_3"/>
    <property type="match status" value="1"/>
</dbReference>
<dbReference type="GO" id="GO:0000150">
    <property type="term" value="F:DNA strand exchange activity"/>
    <property type="evidence" value="ECO:0007669"/>
    <property type="project" value="InterPro"/>
</dbReference>
<comment type="caution">
    <text evidence="3">The sequence shown here is derived from an EMBL/GenBank/DDBJ whole genome shotgun (WGS) entry which is preliminary data.</text>
</comment>
<dbReference type="SMART" id="SM00857">
    <property type="entry name" value="Resolvase"/>
    <property type="match status" value="1"/>
</dbReference>
<organism evidence="3 4">
    <name type="scientific">Alkalicoccus urumqiensis</name>
    <name type="common">Bacillus urumqiensis</name>
    <dbReference type="NCBI Taxonomy" id="1548213"/>
    <lineage>
        <taxon>Bacteria</taxon>
        <taxon>Bacillati</taxon>
        <taxon>Bacillota</taxon>
        <taxon>Bacilli</taxon>
        <taxon>Bacillales</taxon>
        <taxon>Bacillaceae</taxon>
        <taxon>Alkalicoccus</taxon>
    </lineage>
</organism>
<feature type="domain" description="Resolvase/invertase-type recombinase catalytic" evidence="2">
    <location>
        <begin position="2"/>
        <end position="147"/>
    </location>
</feature>
<dbReference type="GO" id="GO:0003677">
    <property type="term" value="F:DNA binding"/>
    <property type="evidence" value="ECO:0007669"/>
    <property type="project" value="InterPro"/>
</dbReference>
<sequence length="214" mass="24593">MDVVIYARVSTEKEEQETSLERQVEELHQAAVDWDMNVLKTVREQAGGYDLDRPGLLDLLSFIQGTKTDAILVQDETRLGRGNGRIALVHQLKKWNCRIFTLKDSGALQLTETDAMVLDIVSIVEEYQRQLHNAKIRRGMQRAVRNGYMPQHNAERHSGGRHRVEAPIEEIVQLRKKGLTFQEIASVLRGLGFDVSKATVHRRYQEYKRDEQKG</sequence>
<dbReference type="SUPFAM" id="SSF53041">
    <property type="entry name" value="Resolvase-like"/>
    <property type="match status" value="1"/>
</dbReference>
<name>A0A2P6MDX9_ALKUR</name>
<evidence type="ECO:0000313" key="4">
    <source>
        <dbReference type="Proteomes" id="UP000243650"/>
    </source>
</evidence>
<dbReference type="InterPro" id="IPR036162">
    <property type="entry name" value="Resolvase-like_N_sf"/>
</dbReference>
<dbReference type="InterPro" id="IPR050639">
    <property type="entry name" value="SSR_resolvase"/>
</dbReference>
<keyword evidence="4" id="KW-1185">Reference proteome</keyword>
<evidence type="ECO:0000256" key="1">
    <source>
        <dbReference type="ARBA" id="ARBA00009913"/>
    </source>
</evidence>
<dbReference type="Proteomes" id="UP000243650">
    <property type="component" value="Unassembled WGS sequence"/>
</dbReference>